<gene>
    <name evidence="10" type="ORF">FOXG_13346</name>
</gene>
<organism evidence="10 11">
    <name type="scientific">Fusarium oxysporum f. sp. lycopersici (strain 4287 / CBS 123668 / FGSC 9935 / NRRL 34936)</name>
    <name type="common">Fusarium vascular wilt of tomato</name>
    <dbReference type="NCBI Taxonomy" id="426428"/>
    <lineage>
        <taxon>Eukaryota</taxon>
        <taxon>Fungi</taxon>
        <taxon>Dikarya</taxon>
        <taxon>Ascomycota</taxon>
        <taxon>Pezizomycotina</taxon>
        <taxon>Sordariomycetes</taxon>
        <taxon>Hypocreomycetidae</taxon>
        <taxon>Hypocreales</taxon>
        <taxon>Nectriaceae</taxon>
        <taxon>Fusarium</taxon>
        <taxon>Fusarium oxysporum species complex</taxon>
    </lineage>
</organism>
<dbReference type="EC" id="2.1.1.137" evidence="4"/>
<evidence type="ECO:0000256" key="5">
    <source>
        <dbReference type="ARBA" id="ARBA00034545"/>
    </source>
</evidence>
<proteinExistence type="inferred from homology"/>
<dbReference type="InterPro" id="IPR025714">
    <property type="entry name" value="Methyltranfer_dom"/>
</dbReference>
<dbReference type="CDD" id="cd02440">
    <property type="entry name" value="AdoMet_MTases"/>
    <property type="match status" value="1"/>
</dbReference>
<dbReference type="InterPro" id="IPR029063">
    <property type="entry name" value="SAM-dependent_MTases_sf"/>
</dbReference>
<protein>
    <recommendedName>
        <fullName evidence="5">Arsenite methyltransferase</fullName>
        <ecNumber evidence="4">2.1.1.137</ecNumber>
    </recommendedName>
</protein>
<dbReference type="GeneID" id="28954612"/>
<dbReference type="VEuPathDB" id="FungiDB:FOXG_13346"/>
<reference evidence="10" key="2">
    <citation type="journal article" date="2010" name="Nature">
        <title>Comparative genomics reveals mobile pathogenicity chromosomes in Fusarium.</title>
        <authorList>
            <person name="Ma L.J."/>
            <person name="van der Does H.C."/>
            <person name="Borkovich K.A."/>
            <person name="Coleman J.J."/>
            <person name="Daboussi M.J."/>
            <person name="Di Pietro A."/>
            <person name="Dufresne M."/>
            <person name="Freitag M."/>
            <person name="Grabherr M."/>
            <person name="Henrissat B."/>
            <person name="Houterman P.M."/>
            <person name="Kang S."/>
            <person name="Shim W.B."/>
            <person name="Woloshuk C."/>
            <person name="Xie X."/>
            <person name="Xu J.R."/>
            <person name="Antoniw J."/>
            <person name="Baker S.E."/>
            <person name="Bluhm B.H."/>
            <person name="Breakspear A."/>
            <person name="Brown D.W."/>
            <person name="Butchko R.A."/>
            <person name="Chapman S."/>
            <person name="Coulson R."/>
            <person name="Coutinho P.M."/>
            <person name="Danchin E.G."/>
            <person name="Diener A."/>
            <person name="Gale L.R."/>
            <person name="Gardiner D.M."/>
            <person name="Goff S."/>
            <person name="Hammond-Kosack K.E."/>
            <person name="Hilburn K."/>
            <person name="Hua-Van A."/>
            <person name="Jonkers W."/>
            <person name="Kazan K."/>
            <person name="Kodira C.D."/>
            <person name="Koehrsen M."/>
            <person name="Kumar L."/>
            <person name="Lee Y.H."/>
            <person name="Li L."/>
            <person name="Manners J.M."/>
            <person name="Miranda-Saavedra D."/>
            <person name="Mukherjee M."/>
            <person name="Park G."/>
            <person name="Park J."/>
            <person name="Park S.Y."/>
            <person name="Proctor R.H."/>
            <person name="Regev A."/>
            <person name="Ruiz-Roldan M.C."/>
            <person name="Sain D."/>
            <person name="Sakthikumar S."/>
            <person name="Sykes S."/>
            <person name="Schwartz D.C."/>
            <person name="Turgeon B.G."/>
            <person name="Wapinski I."/>
            <person name="Yoder O."/>
            <person name="Young S."/>
            <person name="Zeng Q."/>
            <person name="Zhou S."/>
            <person name="Galagan J."/>
            <person name="Cuomo C.A."/>
            <person name="Kistler H.C."/>
            <person name="Rep M."/>
        </authorList>
    </citation>
    <scope>NUCLEOTIDE SEQUENCE [LARGE SCALE GENOMIC DNA]</scope>
    <source>
        <strain evidence="10">4287</strain>
    </source>
</reference>
<comment type="catalytic activity">
    <reaction evidence="7">
        <text>arsenic triglutathione + 2 [thioredoxin]-dithiol + 2 S-adenosyl-L-methionine + H2O = dimethylarsinous acid + 2 [thioredoxin]-disulfide + 3 glutathione + 2 S-adenosyl-L-homocysteine + 2 H(+)</text>
        <dbReference type="Rhea" id="RHEA:69464"/>
        <dbReference type="Rhea" id="RHEA-COMP:10698"/>
        <dbReference type="Rhea" id="RHEA-COMP:10700"/>
        <dbReference type="ChEBI" id="CHEBI:15377"/>
        <dbReference type="ChEBI" id="CHEBI:15378"/>
        <dbReference type="ChEBI" id="CHEBI:23808"/>
        <dbReference type="ChEBI" id="CHEBI:29950"/>
        <dbReference type="ChEBI" id="CHEBI:50058"/>
        <dbReference type="ChEBI" id="CHEBI:57856"/>
        <dbReference type="ChEBI" id="CHEBI:57925"/>
        <dbReference type="ChEBI" id="CHEBI:59789"/>
        <dbReference type="ChEBI" id="CHEBI:183640"/>
        <dbReference type="EC" id="2.1.1.137"/>
    </reaction>
</comment>
<evidence type="ECO:0000256" key="4">
    <source>
        <dbReference type="ARBA" id="ARBA00034521"/>
    </source>
</evidence>
<evidence type="ECO:0000256" key="6">
    <source>
        <dbReference type="ARBA" id="ARBA00047941"/>
    </source>
</evidence>
<keyword evidence="10" id="KW-0489">Methyltransferase</keyword>
<dbReference type="Pfam" id="PF13847">
    <property type="entry name" value="Methyltransf_31"/>
    <property type="match status" value="1"/>
</dbReference>
<evidence type="ECO:0000256" key="2">
    <source>
        <dbReference type="ARBA" id="ARBA00022691"/>
    </source>
</evidence>
<dbReference type="PANTHER" id="PTHR43675:SF8">
    <property type="entry name" value="ARSENITE METHYLTRANSFERASE"/>
    <property type="match status" value="1"/>
</dbReference>
<sequence length="285" mass="31023">MNNQDIYTRVGERYGSAAKGSNVTYSTNVAKAFGYSNEDLDSIPKDANLGLSCGTPLAIASLKEGEIVIDLGSGAGLDVFLSANKIGLTGKAIGVDMNKNMLAKARKLKADRSMENVEFIESRITDIALEDSIADCIISNCVVNLVPHDEKQKAFDEMYRLLKPGGRVAISDILARKPLSDDIRNSMALYVGCIAGASQVAEYQEYLKHAGFNDILITDTRSDLNVYIDNSAGGCCTAVGNMAADLKGQDLNEWVDICYEVEILIRRQNFRPHKITIKSTRRLAG</sequence>
<comment type="catalytic activity">
    <reaction evidence="8">
        <text>arsenic triglutathione + 3 [thioredoxin]-dithiol + 3 S-adenosyl-L-methionine = trimethylarsine + 3 [thioredoxin]-disulfide + 3 glutathione + 3 S-adenosyl-L-homocysteine + 3 H(+)</text>
        <dbReference type="Rhea" id="RHEA:69432"/>
        <dbReference type="Rhea" id="RHEA-COMP:10698"/>
        <dbReference type="Rhea" id="RHEA-COMP:10700"/>
        <dbReference type="ChEBI" id="CHEBI:15378"/>
        <dbReference type="ChEBI" id="CHEBI:27130"/>
        <dbReference type="ChEBI" id="CHEBI:29950"/>
        <dbReference type="ChEBI" id="CHEBI:50058"/>
        <dbReference type="ChEBI" id="CHEBI:57856"/>
        <dbReference type="ChEBI" id="CHEBI:57925"/>
        <dbReference type="ChEBI" id="CHEBI:59789"/>
        <dbReference type="ChEBI" id="CHEBI:183640"/>
        <dbReference type="EC" id="2.1.1.137"/>
    </reaction>
</comment>
<reference evidence="10" key="1">
    <citation type="submission" date="2007-04" db="EMBL/GenBank/DDBJ databases">
        <authorList>
            <consortium name="The Broad Institute Genome Sequencing Platform"/>
            <person name="Birren B."/>
            <person name="Lander E."/>
            <person name="Galagan J."/>
            <person name="Nusbaum C."/>
            <person name="Devon K."/>
            <person name="Ma L.-J."/>
            <person name="Jaffe D."/>
            <person name="Butler J."/>
            <person name="Alvarez P."/>
            <person name="Gnerre S."/>
            <person name="Grabherr M."/>
            <person name="Kleber M."/>
            <person name="Mauceli E."/>
            <person name="Brockman W."/>
            <person name="MacCallum I.A."/>
            <person name="Young S."/>
            <person name="LaButti K."/>
            <person name="DeCaprio D."/>
            <person name="Crawford M."/>
            <person name="Koehrsen M."/>
            <person name="Engels R."/>
            <person name="Montgomery P."/>
            <person name="Pearson M."/>
            <person name="Howarth C."/>
            <person name="Larson L."/>
            <person name="White J."/>
            <person name="O'Leary S."/>
            <person name="Kodira C."/>
            <person name="Zeng Q."/>
            <person name="Yandava C."/>
            <person name="Alvarado L."/>
            <person name="Kistler C."/>
            <person name="Shim W.-B."/>
            <person name="Kang S."/>
            <person name="Woloshuk C."/>
        </authorList>
    </citation>
    <scope>NUCLEOTIDE SEQUENCE</scope>
    <source>
        <strain evidence="10">4287</strain>
    </source>
</reference>
<dbReference type="PANTHER" id="PTHR43675">
    <property type="entry name" value="ARSENITE METHYLTRANSFERASE"/>
    <property type="match status" value="1"/>
</dbReference>
<accession>A0A0J9VV61</accession>
<dbReference type="GO" id="GO:0030791">
    <property type="term" value="F:arsenite methyltransferase activity"/>
    <property type="evidence" value="ECO:0007669"/>
    <property type="project" value="UniProtKB-EC"/>
</dbReference>
<dbReference type="KEGG" id="fox:FOXG_13346"/>
<keyword evidence="2" id="KW-0949">S-adenosyl-L-methionine</keyword>
<dbReference type="GO" id="GO:0032259">
    <property type="term" value="P:methylation"/>
    <property type="evidence" value="ECO:0007669"/>
    <property type="project" value="UniProtKB-KW"/>
</dbReference>
<dbReference type="EMBL" id="DS231714">
    <property type="protein sequence ID" value="KNB14510.1"/>
    <property type="molecule type" value="Genomic_DNA"/>
</dbReference>
<keyword evidence="1" id="KW-0808">Transferase</keyword>
<evidence type="ECO:0000256" key="3">
    <source>
        <dbReference type="ARBA" id="ARBA00034487"/>
    </source>
</evidence>
<dbReference type="RefSeq" id="XP_018252555.1">
    <property type="nucleotide sequence ID" value="XM_018393315.1"/>
</dbReference>
<dbReference type="AlphaFoldDB" id="A0A0J9VV61"/>
<evidence type="ECO:0000256" key="1">
    <source>
        <dbReference type="ARBA" id="ARBA00022679"/>
    </source>
</evidence>
<evidence type="ECO:0000259" key="9">
    <source>
        <dbReference type="Pfam" id="PF13847"/>
    </source>
</evidence>
<dbReference type="OrthoDB" id="66144at2759"/>
<dbReference type="SUPFAM" id="SSF53335">
    <property type="entry name" value="S-adenosyl-L-methionine-dependent methyltransferases"/>
    <property type="match status" value="1"/>
</dbReference>
<evidence type="ECO:0000313" key="11">
    <source>
        <dbReference type="Proteomes" id="UP000009097"/>
    </source>
</evidence>
<evidence type="ECO:0000313" key="10">
    <source>
        <dbReference type="EMBL" id="KNB14510.1"/>
    </source>
</evidence>
<evidence type="ECO:0000256" key="8">
    <source>
        <dbReference type="ARBA" id="ARBA00048428"/>
    </source>
</evidence>
<dbReference type="Proteomes" id="UP000009097">
    <property type="component" value="Unassembled WGS sequence"/>
</dbReference>
<comment type="similarity">
    <text evidence="3">Belongs to the methyltransferase superfamily. Arsenite methyltransferase family.</text>
</comment>
<evidence type="ECO:0000256" key="7">
    <source>
        <dbReference type="ARBA" id="ARBA00047943"/>
    </source>
</evidence>
<dbReference type="Gene3D" id="3.40.50.150">
    <property type="entry name" value="Vaccinia Virus protein VP39"/>
    <property type="match status" value="1"/>
</dbReference>
<name>A0A0J9VV61_FUSO4</name>
<comment type="catalytic activity">
    <reaction evidence="6">
        <text>arsenic triglutathione + [thioredoxin]-dithiol + S-adenosyl-L-methionine + 2 H2O = methylarsonous acid + [thioredoxin]-disulfide + 3 glutathione + S-adenosyl-L-homocysteine + H(+)</text>
        <dbReference type="Rhea" id="RHEA:69460"/>
        <dbReference type="Rhea" id="RHEA-COMP:10698"/>
        <dbReference type="Rhea" id="RHEA-COMP:10700"/>
        <dbReference type="ChEBI" id="CHEBI:15377"/>
        <dbReference type="ChEBI" id="CHEBI:15378"/>
        <dbReference type="ChEBI" id="CHEBI:17826"/>
        <dbReference type="ChEBI" id="CHEBI:29950"/>
        <dbReference type="ChEBI" id="CHEBI:50058"/>
        <dbReference type="ChEBI" id="CHEBI:57856"/>
        <dbReference type="ChEBI" id="CHEBI:57925"/>
        <dbReference type="ChEBI" id="CHEBI:59789"/>
        <dbReference type="ChEBI" id="CHEBI:183640"/>
        <dbReference type="EC" id="2.1.1.137"/>
    </reaction>
</comment>
<feature type="domain" description="Methyltransferase" evidence="9">
    <location>
        <begin position="63"/>
        <end position="211"/>
    </location>
</feature>
<dbReference type="InterPro" id="IPR026669">
    <property type="entry name" value="Arsenite_MeTrfase-like"/>
</dbReference>